<keyword evidence="3" id="KW-0159">Chromosome partition</keyword>
<dbReference type="Pfam" id="PF04079">
    <property type="entry name" value="SMC_ScpB"/>
    <property type="match status" value="1"/>
</dbReference>
<dbReference type="InterPro" id="IPR036388">
    <property type="entry name" value="WH-like_DNA-bd_sf"/>
</dbReference>
<gene>
    <name evidence="6" type="primary">scpB</name>
    <name evidence="6" type="ORF">P2G67_12115</name>
</gene>
<keyword evidence="4" id="KW-0131">Cell cycle</keyword>
<name>A0ABT5YP25_9PROT</name>
<reference evidence="6 7" key="1">
    <citation type="submission" date="2023-03" db="EMBL/GenBank/DDBJ databases">
        <title>Fodinicurvata sp. CAU 1616 isolated from sea sendiment.</title>
        <authorList>
            <person name="Kim W."/>
        </authorList>
    </citation>
    <scope>NUCLEOTIDE SEQUENCE [LARGE SCALE GENOMIC DNA]</scope>
    <source>
        <strain evidence="6 7">CAU 1616</strain>
    </source>
</reference>
<proteinExistence type="predicted"/>
<evidence type="ECO:0000256" key="1">
    <source>
        <dbReference type="ARBA" id="ARBA00022490"/>
    </source>
</evidence>
<organism evidence="6 7">
    <name type="scientific">Aquibaculum arenosum</name>
    <dbReference type="NCBI Taxonomy" id="3032591"/>
    <lineage>
        <taxon>Bacteria</taxon>
        <taxon>Pseudomonadati</taxon>
        <taxon>Pseudomonadota</taxon>
        <taxon>Alphaproteobacteria</taxon>
        <taxon>Rhodospirillales</taxon>
        <taxon>Rhodovibrionaceae</taxon>
        <taxon>Aquibaculum</taxon>
    </lineage>
</organism>
<dbReference type="PANTHER" id="PTHR34298:SF2">
    <property type="entry name" value="SEGREGATION AND CONDENSATION PROTEIN B"/>
    <property type="match status" value="1"/>
</dbReference>
<sequence length="222" mass="24779">MTADRFQHLRLLEALLFASAEPRRVQDLARYFPEGVDLENLLDELRTLYANRGVVLGQSDGRWAFRTAADLAELMTLQREVRRKLSRAALDTLAIIAYHQPVTRAEIEEVRGVALSKGTLDTLLEAGWVKPRGRRQTPGRPLTWGTTPVFLDHFGLESLKDLPGIEELKAAGLLDTRPAITALGERGLLPPAERDEEEAEAVDRLEEDFGEALLPEDSEDEG</sequence>
<evidence type="ECO:0000256" key="5">
    <source>
        <dbReference type="SAM" id="MobiDB-lite"/>
    </source>
</evidence>
<evidence type="ECO:0000313" key="6">
    <source>
        <dbReference type="EMBL" id="MDF2096722.1"/>
    </source>
</evidence>
<dbReference type="SUPFAM" id="SSF46785">
    <property type="entry name" value="Winged helix' DNA-binding domain"/>
    <property type="match status" value="2"/>
</dbReference>
<evidence type="ECO:0000313" key="7">
    <source>
        <dbReference type="Proteomes" id="UP001215503"/>
    </source>
</evidence>
<feature type="region of interest" description="Disordered" evidence="5">
    <location>
        <begin position="187"/>
        <end position="222"/>
    </location>
</feature>
<dbReference type="InterPro" id="IPR036390">
    <property type="entry name" value="WH_DNA-bd_sf"/>
</dbReference>
<evidence type="ECO:0000256" key="4">
    <source>
        <dbReference type="ARBA" id="ARBA00023306"/>
    </source>
</evidence>
<feature type="compositionally biased region" description="Acidic residues" evidence="5">
    <location>
        <begin position="194"/>
        <end position="222"/>
    </location>
</feature>
<dbReference type="Proteomes" id="UP001215503">
    <property type="component" value="Unassembled WGS sequence"/>
</dbReference>
<dbReference type="Gene3D" id="1.10.10.10">
    <property type="entry name" value="Winged helix-like DNA-binding domain superfamily/Winged helix DNA-binding domain"/>
    <property type="match status" value="2"/>
</dbReference>
<evidence type="ECO:0000256" key="2">
    <source>
        <dbReference type="ARBA" id="ARBA00022618"/>
    </source>
</evidence>
<dbReference type="NCBIfam" id="TIGR00281">
    <property type="entry name" value="SMC-Scp complex subunit ScpB"/>
    <property type="match status" value="1"/>
</dbReference>
<accession>A0ABT5YP25</accession>
<keyword evidence="1" id="KW-0963">Cytoplasm</keyword>
<keyword evidence="2" id="KW-0132">Cell division</keyword>
<dbReference type="InterPro" id="IPR005234">
    <property type="entry name" value="ScpB_csome_segregation"/>
</dbReference>
<protein>
    <submittedName>
        <fullName evidence="6">SMC-Scp complex subunit ScpB</fullName>
    </submittedName>
</protein>
<dbReference type="RefSeq" id="WP_275823455.1">
    <property type="nucleotide sequence ID" value="NZ_JARHUD010000007.1"/>
</dbReference>
<dbReference type="PANTHER" id="PTHR34298">
    <property type="entry name" value="SEGREGATION AND CONDENSATION PROTEIN B"/>
    <property type="match status" value="1"/>
</dbReference>
<evidence type="ECO:0000256" key="3">
    <source>
        <dbReference type="ARBA" id="ARBA00022829"/>
    </source>
</evidence>
<comment type="caution">
    <text evidence="6">The sequence shown here is derived from an EMBL/GenBank/DDBJ whole genome shotgun (WGS) entry which is preliminary data.</text>
</comment>
<keyword evidence="7" id="KW-1185">Reference proteome</keyword>
<dbReference type="EMBL" id="JARHUD010000007">
    <property type="protein sequence ID" value="MDF2096722.1"/>
    <property type="molecule type" value="Genomic_DNA"/>
</dbReference>